<comment type="caution">
    <text evidence="1">The sequence shown here is derived from an EMBL/GenBank/DDBJ whole genome shotgun (WGS) entry which is preliminary data.</text>
</comment>
<dbReference type="EMBL" id="BARV01009045">
    <property type="protein sequence ID" value="GAI11547.1"/>
    <property type="molecule type" value="Genomic_DNA"/>
</dbReference>
<sequence length="108" mass="12435">MKMGLVDYRLCTQNYDCLTCEFDQMMQEKMAAGKTPELNQALERFKELPGSQRLCRYAFKGDVSYRVCTRLFQCATCEFAQMMEDAVQQKLANRLGSIRVLGLVNKLT</sequence>
<evidence type="ECO:0000313" key="1">
    <source>
        <dbReference type="EMBL" id="GAI11547.1"/>
    </source>
</evidence>
<gene>
    <name evidence="1" type="ORF">S06H3_17982</name>
</gene>
<dbReference type="AlphaFoldDB" id="X1KWV2"/>
<reference evidence="1" key="1">
    <citation type="journal article" date="2014" name="Front. Microbiol.">
        <title>High frequency of phylogenetically diverse reductive dehalogenase-homologous genes in deep subseafloor sedimentary metagenomes.</title>
        <authorList>
            <person name="Kawai M."/>
            <person name="Futagami T."/>
            <person name="Toyoda A."/>
            <person name="Takaki Y."/>
            <person name="Nishi S."/>
            <person name="Hori S."/>
            <person name="Arai W."/>
            <person name="Tsubouchi T."/>
            <person name="Morono Y."/>
            <person name="Uchiyama I."/>
            <person name="Ito T."/>
            <person name="Fujiyama A."/>
            <person name="Inagaki F."/>
            <person name="Takami H."/>
        </authorList>
    </citation>
    <scope>NUCLEOTIDE SEQUENCE</scope>
    <source>
        <strain evidence="1">Expedition CK06-06</strain>
    </source>
</reference>
<organism evidence="1">
    <name type="scientific">marine sediment metagenome</name>
    <dbReference type="NCBI Taxonomy" id="412755"/>
    <lineage>
        <taxon>unclassified sequences</taxon>
        <taxon>metagenomes</taxon>
        <taxon>ecological metagenomes</taxon>
    </lineage>
</organism>
<proteinExistence type="predicted"/>
<accession>X1KWV2</accession>
<name>X1KWV2_9ZZZZ</name>
<protein>
    <submittedName>
        <fullName evidence="1">Uncharacterized protein</fullName>
    </submittedName>
</protein>